<name>A0A9P9H0K4_FUSSL</name>
<keyword evidence="2" id="KW-1185">Reference proteome</keyword>
<accession>A0A9P9H0K4</accession>
<sequence length="232" mass="26344">MMDMFLRCLRVAVGGHDYSREGALWWSRRELPQPVGSPQVRYGLGFGQTLKQYGYCWIEPRIDWALLRFLPDITDSVLFGNGTLQQRYLKCGGHVKHFFDLSRRADLSLEWLRRYPMEAVITDQIVSWLCHICLRQMRVDVLRSIQRDLRPGVRTVILDDHVHFSRKGLSAALINGMTAVSGNHANIKSPHEAAQALFGFNGGRPRDHWGKQAVSEASSADMCRIATFSSGV</sequence>
<dbReference type="EMBL" id="JAGTJS010000014">
    <property type="protein sequence ID" value="KAH7248282.1"/>
    <property type="molecule type" value="Genomic_DNA"/>
</dbReference>
<dbReference type="OrthoDB" id="5369347at2759"/>
<dbReference type="AlphaFoldDB" id="A0A9P9H0K4"/>
<organism evidence="1 2">
    <name type="scientific">Fusarium solani</name>
    <name type="common">Filamentous fungus</name>
    <dbReference type="NCBI Taxonomy" id="169388"/>
    <lineage>
        <taxon>Eukaryota</taxon>
        <taxon>Fungi</taxon>
        <taxon>Dikarya</taxon>
        <taxon>Ascomycota</taxon>
        <taxon>Pezizomycotina</taxon>
        <taxon>Sordariomycetes</taxon>
        <taxon>Hypocreomycetidae</taxon>
        <taxon>Hypocreales</taxon>
        <taxon>Nectriaceae</taxon>
        <taxon>Fusarium</taxon>
        <taxon>Fusarium solani species complex</taxon>
    </lineage>
</organism>
<gene>
    <name evidence="1" type="ORF">B0J15DRAFT_468294</name>
</gene>
<evidence type="ECO:0000313" key="2">
    <source>
        <dbReference type="Proteomes" id="UP000736672"/>
    </source>
</evidence>
<reference evidence="1" key="1">
    <citation type="journal article" date="2021" name="Nat. Commun.">
        <title>Genetic determinants of endophytism in the Arabidopsis root mycobiome.</title>
        <authorList>
            <person name="Mesny F."/>
            <person name="Miyauchi S."/>
            <person name="Thiergart T."/>
            <person name="Pickel B."/>
            <person name="Atanasova L."/>
            <person name="Karlsson M."/>
            <person name="Huettel B."/>
            <person name="Barry K.W."/>
            <person name="Haridas S."/>
            <person name="Chen C."/>
            <person name="Bauer D."/>
            <person name="Andreopoulos W."/>
            <person name="Pangilinan J."/>
            <person name="LaButti K."/>
            <person name="Riley R."/>
            <person name="Lipzen A."/>
            <person name="Clum A."/>
            <person name="Drula E."/>
            <person name="Henrissat B."/>
            <person name="Kohler A."/>
            <person name="Grigoriev I.V."/>
            <person name="Martin F.M."/>
            <person name="Hacquard S."/>
        </authorList>
    </citation>
    <scope>NUCLEOTIDE SEQUENCE</scope>
    <source>
        <strain evidence="1">FSSC 5 MPI-SDFR-AT-0091</strain>
    </source>
</reference>
<dbReference type="Proteomes" id="UP000736672">
    <property type="component" value="Unassembled WGS sequence"/>
</dbReference>
<protein>
    <submittedName>
        <fullName evidence="1">Uncharacterized protein</fullName>
    </submittedName>
</protein>
<evidence type="ECO:0000313" key="1">
    <source>
        <dbReference type="EMBL" id="KAH7248282.1"/>
    </source>
</evidence>
<comment type="caution">
    <text evidence="1">The sequence shown here is derived from an EMBL/GenBank/DDBJ whole genome shotgun (WGS) entry which is preliminary data.</text>
</comment>
<proteinExistence type="predicted"/>